<evidence type="ECO:0000313" key="1">
    <source>
        <dbReference type="EMBL" id="OAM30005.1"/>
    </source>
</evidence>
<dbReference type="CDD" id="cd03025">
    <property type="entry name" value="DsbA_FrnE_like"/>
    <property type="match status" value="1"/>
</dbReference>
<evidence type="ECO:0000313" key="2">
    <source>
        <dbReference type="Proteomes" id="UP000077885"/>
    </source>
</evidence>
<dbReference type="Proteomes" id="UP000077885">
    <property type="component" value="Unassembled WGS sequence"/>
</dbReference>
<dbReference type="AlphaFoldDB" id="A0A1A9RYF1"/>
<dbReference type="STRING" id="1795827.A7P95_02995"/>
<reference evidence="2" key="1">
    <citation type="submission" date="2016-05" db="EMBL/GenBank/DDBJ databases">
        <title>Draft genome of Corynebacterium afermentans subsp. afermentans LCDC 88199T.</title>
        <authorList>
            <person name="Bernier A.-M."/>
            <person name="Bernard K."/>
        </authorList>
    </citation>
    <scope>NUCLEOTIDE SEQUENCE [LARGE SCALE GENOMIC DNA]</scope>
    <source>
        <strain evidence="2">NML02-A-017</strain>
    </source>
</reference>
<dbReference type="InterPro" id="IPR036249">
    <property type="entry name" value="Thioredoxin-like_sf"/>
</dbReference>
<dbReference type="Gene3D" id="3.40.30.10">
    <property type="entry name" value="Glutaredoxin"/>
    <property type="match status" value="1"/>
</dbReference>
<organism evidence="1 2">
    <name type="scientific">Eikenella longinqua</name>
    <dbReference type="NCBI Taxonomy" id="1795827"/>
    <lineage>
        <taxon>Bacteria</taxon>
        <taxon>Pseudomonadati</taxon>
        <taxon>Pseudomonadota</taxon>
        <taxon>Betaproteobacteria</taxon>
        <taxon>Neisseriales</taxon>
        <taxon>Neisseriaceae</taxon>
        <taxon>Eikenella</taxon>
    </lineage>
</organism>
<name>A0A1A9RYF1_9NEIS</name>
<proteinExistence type="predicted"/>
<keyword evidence="2" id="KW-1185">Reference proteome</keyword>
<dbReference type="Pfam" id="PF13743">
    <property type="entry name" value="Thioredoxin_5"/>
    <property type="match status" value="1"/>
</dbReference>
<dbReference type="RefSeq" id="WP_067590941.1">
    <property type="nucleotide sequence ID" value="NZ_LXSL01000013.1"/>
</dbReference>
<protein>
    <submittedName>
        <fullName evidence="1">Disulfide bond formation protein DsbA</fullName>
    </submittedName>
</protein>
<dbReference type="EMBL" id="LXSL01000013">
    <property type="protein sequence ID" value="OAM30005.1"/>
    <property type="molecule type" value="Genomic_DNA"/>
</dbReference>
<dbReference type="OrthoDB" id="9799122at2"/>
<dbReference type="SUPFAM" id="SSF52833">
    <property type="entry name" value="Thioredoxin-like"/>
    <property type="match status" value="1"/>
</dbReference>
<sequence length="287" mass="32789">MNRLKISVFTDPMMGLSYESEPFFRKLETHFGDRIEVQPIMSGLVRNVYDFVNPSDLAVSEDYAIERYLPRLAAIYNAEQAISGMPIAMEKLDLFSTERTSSIPLNLAYKAVQRIVPDKAEAFLYRLRFATIAEVRPTTKLDELARVAEQVGVNQADFLTAYHTPETEAALAEDFRRREQLRLFSLPAYLFEYKGQAVLAKGVLDDKALFELVEKITNGELKPQPLEATTENVRKLFERHPLINLIELRYAFDLSDKNTVLKRGKPLLENGEIRRIDMASGVFFEAV</sequence>
<accession>A0A1A9RYF1</accession>
<comment type="caution">
    <text evidence="1">The sequence shown here is derived from an EMBL/GenBank/DDBJ whole genome shotgun (WGS) entry which is preliminary data.</text>
</comment>
<gene>
    <name evidence="1" type="ORF">A7P95_02995</name>
</gene>